<evidence type="ECO:0000313" key="2">
    <source>
        <dbReference type="Proteomes" id="UP000694044"/>
    </source>
</evidence>
<organism evidence="1 2">
    <name type="scientific">Phytophthora pseudosyringae</name>
    <dbReference type="NCBI Taxonomy" id="221518"/>
    <lineage>
        <taxon>Eukaryota</taxon>
        <taxon>Sar</taxon>
        <taxon>Stramenopiles</taxon>
        <taxon>Oomycota</taxon>
        <taxon>Peronosporomycetes</taxon>
        <taxon>Peronosporales</taxon>
        <taxon>Peronosporaceae</taxon>
        <taxon>Phytophthora</taxon>
    </lineage>
</organism>
<reference evidence="1" key="1">
    <citation type="submission" date="2021-02" db="EMBL/GenBank/DDBJ databases">
        <authorList>
            <person name="Palmer J.M."/>
        </authorList>
    </citation>
    <scope>NUCLEOTIDE SEQUENCE</scope>
    <source>
        <strain evidence="1">SCRP734</strain>
    </source>
</reference>
<accession>A0A8T1VKS0</accession>
<dbReference type="AlphaFoldDB" id="A0A8T1VKS0"/>
<dbReference type="OrthoDB" id="127828at2759"/>
<sequence length="200" mass="22579">MSGSLSQGQQGKACLSSSLRSFQGSNDEMAESEERFILTSVEAVCRHCSKLDALPHVVHLIQAFTENISEHALVNVIKQGKTHLFTRVLHAVDESLNIVYHEKLRQYRVAMEWVPHRFRLEDGELDALKGLYERYPCALDSAVIAAITKMAELPILKWLHELKRSKSKVKSKFIASIEDDIFEKASRKGREDVASRSSLA</sequence>
<comment type="caution">
    <text evidence="1">The sequence shown here is derived from an EMBL/GenBank/DDBJ whole genome shotgun (WGS) entry which is preliminary data.</text>
</comment>
<evidence type="ECO:0000313" key="1">
    <source>
        <dbReference type="EMBL" id="KAG7379994.1"/>
    </source>
</evidence>
<keyword evidence="2" id="KW-1185">Reference proteome</keyword>
<dbReference type="EMBL" id="JAGDFM010000317">
    <property type="protein sequence ID" value="KAG7379994.1"/>
    <property type="molecule type" value="Genomic_DNA"/>
</dbReference>
<name>A0A8T1VKS0_9STRA</name>
<gene>
    <name evidence="1" type="ORF">PHYPSEUDO_007867</name>
</gene>
<dbReference type="Proteomes" id="UP000694044">
    <property type="component" value="Unassembled WGS sequence"/>
</dbReference>
<protein>
    <submittedName>
        <fullName evidence="1">Uncharacterized protein</fullName>
    </submittedName>
</protein>
<proteinExistence type="predicted"/>